<keyword evidence="3" id="KW-1185">Reference proteome</keyword>
<dbReference type="EMBL" id="CP095061">
    <property type="protein sequence ID" value="UOQ67448.1"/>
    <property type="molecule type" value="Genomic_DNA"/>
</dbReference>
<evidence type="ECO:0000313" key="3">
    <source>
        <dbReference type="Proteomes" id="UP000830401"/>
    </source>
</evidence>
<keyword evidence="1" id="KW-0732">Signal</keyword>
<gene>
    <name evidence="2" type="ORF">MUN86_06100</name>
</gene>
<organism evidence="2 3">
    <name type="scientific">Hymenobacter volaticus</name>
    <dbReference type="NCBI Taxonomy" id="2932254"/>
    <lineage>
        <taxon>Bacteria</taxon>
        <taxon>Pseudomonadati</taxon>
        <taxon>Bacteroidota</taxon>
        <taxon>Cytophagia</taxon>
        <taxon>Cytophagales</taxon>
        <taxon>Hymenobacteraceae</taxon>
        <taxon>Hymenobacter</taxon>
    </lineage>
</organism>
<protein>
    <recommendedName>
        <fullName evidence="4">Copper-binding protein</fullName>
    </recommendedName>
</protein>
<proteinExistence type="predicted"/>
<dbReference type="RefSeq" id="WP_245122997.1">
    <property type="nucleotide sequence ID" value="NZ_CP095061.1"/>
</dbReference>
<reference evidence="2" key="1">
    <citation type="submission" date="2022-04" db="EMBL/GenBank/DDBJ databases">
        <title>Hymenobacter sp. isolated from the air.</title>
        <authorList>
            <person name="Won M."/>
            <person name="Lee C.-M."/>
            <person name="Woen H.-Y."/>
            <person name="Kwon S.-W."/>
        </authorList>
    </citation>
    <scope>NUCLEOTIDE SEQUENCE</scope>
    <source>
        <strain evidence="2">5420S-77</strain>
    </source>
</reference>
<feature type="signal peptide" evidence="1">
    <location>
        <begin position="1"/>
        <end position="35"/>
    </location>
</feature>
<feature type="chain" id="PRO_5045935861" description="Copper-binding protein" evidence="1">
    <location>
        <begin position="36"/>
        <end position="151"/>
    </location>
</feature>
<dbReference type="Proteomes" id="UP000830401">
    <property type="component" value="Chromosome"/>
</dbReference>
<evidence type="ECO:0000256" key="1">
    <source>
        <dbReference type="SAM" id="SignalP"/>
    </source>
</evidence>
<evidence type="ECO:0008006" key="4">
    <source>
        <dbReference type="Google" id="ProtNLM"/>
    </source>
</evidence>
<name>A0ABY4G985_9BACT</name>
<evidence type="ECO:0000313" key="2">
    <source>
        <dbReference type="EMBL" id="UOQ67448.1"/>
    </source>
</evidence>
<accession>A0ABY4G985</accession>
<sequence length="151" mass="16044">MGVSTLVLPNRLTSLLRVAGLGLACMVLSPTESHAQTWMVSTDAFMKLGVMDKFGTLGTYTAKFVVTNNTSGKAYILVKEVAGGQNGIDVVFPSEPSEPDYFKADTGEAARALPGSYTWECQVGGKKVVGGKFSFPETANDVTTIIADKKK</sequence>